<dbReference type="InterPro" id="IPR052169">
    <property type="entry name" value="CW_Biosynth-Accessory"/>
</dbReference>
<dbReference type="Pfam" id="PF09587">
    <property type="entry name" value="PGA_cap"/>
    <property type="match status" value="1"/>
</dbReference>
<accession>X0VVF9</accession>
<comment type="caution">
    <text evidence="3">The sequence shown here is derived from an EMBL/GenBank/DDBJ whole genome shotgun (WGS) entry which is preliminary data.</text>
</comment>
<name>X0VVF9_9ZZZZ</name>
<evidence type="ECO:0000256" key="1">
    <source>
        <dbReference type="ARBA" id="ARBA00005662"/>
    </source>
</evidence>
<dbReference type="EMBL" id="BARS01037085">
    <property type="protein sequence ID" value="GAG22275.1"/>
    <property type="molecule type" value="Genomic_DNA"/>
</dbReference>
<sequence length="102" mass="10981">MIFGADPETIEGLKYAGFDVVSLANNHFGDQGVAGMNFTLSHLNKNEIEFIGAGESEVKAREPKIIERNGVKFAFLGYNDTKSAIRKGYAATSEKPGVAVLT</sequence>
<dbReference type="AlphaFoldDB" id="X0VVF9"/>
<dbReference type="Gene3D" id="3.60.21.10">
    <property type="match status" value="1"/>
</dbReference>
<dbReference type="InterPro" id="IPR029052">
    <property type="entry name" value="Metallo-depent_PP-like"/>
</dbReference>
<proteinExistence type="inferred from homology"/>
<dbReference type="InterPro" id="IPR019079">
    <property type="entry name" value="Capsule_synth_CapA"/>
</dbReference>
<comment type="similarity">
    <text evidence="1">Belongs to the CapA family.</text>
</comment>
<protein>
    <recommendedName>
        <fullName evidence="2">Capsule synthesis protein CapA domain-containing protein</fullName>
    </recommendedName>
</protein>
<dbReference type="SUPFAM" id="SSF56300">
    <property type="entry name" value="Metallo-dependent phosphatases"/>
    <property type="match status" value="1"/>
</dbReference>
<reference evidence="3" key="1">
    <citation type="journal article" date="2014" name="Front. Microbiol.">
        <title>High frequency of phylogenetically diverse reductive dehalogenase-homologous genes in deep subseafloor sedimentary metagenomes.</title>
        <authorList>
            <person name="Kawai M."/>
            <person name="Futagami T."/>
            <person name="Toyoda A."/>
            <person name="Takaki Y."/>
            <person name="Nishi S."/>
            <person name="Hori S."/>
            <person name="Arai W."/>
            <person name="Tsubouchi T."/>
            <person name="Morono Y."/>
            <person name="Uchiyama I."/>
            <person name="Ito T."/>
            <person name="Fujiyama A."/>
            <person name="Inagaki F."/>
            <person name="Takami H."/>
        </authorList>
    </citation>
    <scope>NUCLEOTIDE SEQUENCE</scope>
    <source>
        <strain evidence="3">Expedition CK06-06</strain>
    </source>
</reference>
<gene>
    <name evidence="3" type="ORF">S01H1_56903</name>
</gene>
<feature type="non-terminal residue" evidence="3">
    <location>
        <position position="102"/>
    </location>
</feature>
<feature type="domain" description="Capsule synthesis protein CapA" evidence="2">
    <location>
        <begin position="2"/>
        <end position="96"/>
    </location>
</feature>
<organism evidence="3">
    <name type="scientific">marine sediment metagenome</name>
    <dbReference type="NCBI Taxonomy" id="412755"/>
    <lineage>
        <taxon>unclassified sequences</taxon>
        <taxon>metagenomes</taxon>
        <taxon>ecological metagenomes</taxon>
    </lineage>
</organism>
<evidence type="ECO:0000259" key="2">
    <source>
        <dbReference type="Pfam" id="PF09587"/>
    </source>
</evidence>
<dbReference type="PANTHER" id="PTHR33393:SF11">
    <property type="entry name" value="POLYGLUTAMINE SYNTHESIS ACCESSORY PROTEIN RV0574C-RELATED"/>
    <property type="match status" value="1"/>
</dbReference>
<dbReference type="PANTHER" id="PTHR33393">
    <property type="entry name" value="POLYGLUTAMINE SYNTHESIS ACCESSORY PROTEIN RV0574C-RELATED"/>
    <property type="match status" value="1"/>
</dbReference>
<evidence type="ECO:0000313" key="3">
    <source>
        <dbReference type="EMBL" id="GAG22275.1"/>
    </source>
</evidence>